<organism evidence="1 2">
    <name type="scientific">Roseibium alexandrii</name>
    <dbReference type="NCBI Taxonomy" id="388408"/>
    <lineage>
        <taxon>Bacteria</taxon>
        <taxon>Pseudomonadati</taxon>
        <taxon>Pseudomonadota</taxon>
        <taxon>Alphaproteobacteria</taxon>
        <taxon>Hyphomicrobiales</taxon>
        <taxon>Stappiaceae</taxon>
        <taxon>Roseibium</taxon>
    </lineage>
</organism>
<dbReference type="EMBL" id="CXWD01000023">
    <property type="protein sequence ID" value="CTQ75786.1"/>
    <property type="molecule type" value="Genomic_DNA"/>
</dbReference>
<accession>A0A0M7AMZ7</accession>
<dbReference type="Gene3D" id="3.40.50.1820">
    <property type="entry name" value="alpha/beta hydrolase"/>
    <property type="match status" value="2"/>
</dbReference>
<dbReference type="STRING" id="388408.LAX5112_04359"/>
<evidence type="ECO:0000313" key="2">
    <source>
        <dbReference type="Proteomes" id="UP000053235"/>
    </source>
</evidence>
<gene>
    <name evidence="1" type="ORF">LAX5112_04359</name>
</gene>
<keyword evidence="2" id="KW-1185">Reference proteome</keyword>
<evidence type="ECO:0000313" key="1">
    <source>
        <dbReference type="EMBL" id="CTQ75786.1"/>
    </source>
</evidence>
<dbReference type="AlphaFoldDB" id="A0A0M7AMZ7"/>
<name>A0A0M7AMZ7_9HYPH</name>
<sequence>MRKSVCRSKFPALSLPIFLALGSAAFVTPFMTSTAIAEPLPKLTLAVQETTVSGLSSGAFMSVQLQTAFSSNISGAGIVAGGPYGCAVVQSWWNAFVYYRALKAVGVCMDNAPSAPDPGESLEVMSDNSGNIDPIAGIADDRIYLFHGDADETVHGPTMDALRQVYADLNVPAESIRYVDDVNAGHGFLTAADAENTCPTDPDAAKADLTCGVVACSTTAPDYLNSCEAPQGATEKIEQARDILNWLYGPLAPATAPVNANFKTFDQTLYTNGAAGMGDTGFAYVPTACAEGDPCRLHIALHGCEQTSGQIGEKYARLTQFNRWAESNRIVVLYPQAEVIPGDFFNGFGLAGGNPKGCWDWWGYSSSDFLTKDAPQMAAIANMAEALGAPIAKSSPLN</sequence>
<dbReference type="PANTHER" id="PTHR42972">
    <property type="entry name" value="TOL-PAL SYSTEM PROTEIN TOLB"/>
    <property type="match status" value="1"/>
</dbReference>
<dbReference type="PANTHER" id="PTHR42972:SF8">
    <property type="entry name" value="POLYHYDROXYBUTYRATE DEPOLYMERASE"/>
    <property type="match status" value="1"/>
</dbReference>
<dbReference type="RefSeq" id="WP_055673581.1">
    <property type="nucleotide sequence ID" value="NZ_CXWD01000023.1"/>
</dbReference>
<protein>
    <submittedName>
        <fullName evidence="1">Esterase, PHB depolymerase family</fullName>
    </submittedName>
</protein>
<dbReference type="OrthoDB" id="9767239at2"/>
<dbReference type="SUPFAM" id="SSF53474">
    <property type="entry name" value="alpha/beta-Hydrolases"/>
    <property type="match status" value="1"/>
</dbReference>
<reference evidence="2" key="1">
    <citation type="submission" date="2015-07" db="EMBL/GenBank/DDBJ databases">
        <authorList>
            <person name="Rodrigo-Torres Lidia"/>
            <person name="Arahal R.David."/>
        </authorList>
    </citation>
    <scope>NUCLEOTIDE SEQUENCE [LARGE SCALE GENOMIC DNA]</scope>
    <source>
        <strain evidence="2">CECT 5112</strain>
    </source>
</reference>
<proteinExistence type="predicted"/>
<dbReference type="InterPro" id="IPR029058">
    <property type="entry name" value="AB_hydrolase_fold"/>
</dbReference>
<dbReference type="Proteomes" id="UP000053235">
    <property type="component" value="Unassembled WGS sequence"/>
</dbReference>